<reference evidence="3 4" key="1">
    <citation type="submission" date="2016-11" db="EMBL/GenBank/DDBJ databases">
        <authorList>
            <person name="Jaros S."/>
            <person name="Januszkiewicz K."/>
            <person name="Wedrychowicz H."/>
        </authorList>
    </citation>
    <scope>NUCLEOTIDE SEQUENCE [LARGE SCALE GENOMIC DNA]</scope>
    <source>
        <strain evidence="3 4">DSM 46144</strain>
    </source>
</reference>
<dbReference type="InterPro" id="IPR003115">
    <property type="entry name" value="ParB_N"/>
</dbReference>
<dbReference type="AlphaFoldDB" id="A0A1M7PQX5"/>
<organism evidence="3 4">
    <name type="scientific">Cryptosporangium aurantiacum</name>
    <dbReference type="NCBI Taxonomy" id="134849"/>
    <lineage>
        <taxon>Bacteria</taxon>
        <taxon>Bacillati</taxon>
        <taxon>Actinomycetota</taxon>
        <taxon>Actinomycetes</taxon>
        <taxon>Cryptosporangiales</taxon>
        <taxon>Cryptosporangiaceae</taxon>
        <taxon>Cryptosporangium</taxon>
    </lineage>
</organism>
<dbReference type="PANTHER" id="PTHR33375">
    <property type="entry name" value="CHROMOSOME-PARTITIONING PROTEIN PARB-RELATED"/>
    <property type="match status" value="1"/>
</dbReference>
<evidence type="ECO:0000313" key="3">
    <source>
        <dbReference type="EMBL" id="SHN19715.1"/>
    </source>
</evidence>
<evidence type="ECO:0000256" key="1">
    <source>
        <dbReference type="SAM" id="MobiDB-lite"/>
    </source>
</evidence>
<dbReference type="InterPro" id="IPR050336">
    <property type="entry name" value="Chromosome_partition/occlusion"/>
</dbReference>
<name>A0A1M7PQX5_9ACTN</name>
<gene>
    <name evidence="3" type="ORF">SAMN05443668_103592</name>
</gene>
<feature type="compositionally biased region" description="Acidic residues" evidence="1">
    <location>
        <begin position="539"/>
        <end position="548"/>
    </location>
</feature>
<protein>
    <submittedName>
        <fullName evidence="3">Chromosome partitioning protein, ParB family</fullName>
    </submittedName>
</protein>
<keyword evidence="4" id="KW-1185">Reference proteome</keyword>
<proteinExistence type="predicted"/>
<dbReference type="EMBL" id="FRCS01000003">
    <property type="protein sequence ID" value="SHN19715.1"/>
    <property type="molecule type" value="Genomic_DNA"/>
</dbReference>
<evidence type="ECO:0000259" key="2">
    <source>
        <dbReference type="SMART" id="SM00470"/>
    </source>
</evidence>
<dbReference type="GO" id="GO:0005694">
    <property type="term" value="C:chromosome"/>
    <property type="evidence" value="ECO:0007669"/>
    <property type="project" value="TreeGrafter"/>
</dbReference>
<dbReference type="SUPFAM" id="SSF110849">
    <property type="entry name" value="ParB/Sulfiredoxin"/>
    <property type="match status" value="1"/>
</dbReference>
<feature type="compositionally biased region" description="Polar residues" evidence="1">
    <location>
        <begin position="1"/>
        <end position="10"/>
    </location>
</feature>
<feature type="region of interest" description="Disordered" evidence="1">
    <location>
        <begin position="1"/>
        <end position="50"/>
    </location>
</feature>
<dbReference type="OrthoDB" id="3846919at2"/>
<evidence type="ECO:0000313" key="4">
    <source>
        <dbReference type="Proteomes" id="UP000184440"/>
    </source>
</evidence>
<feature type="region of interest" description="Disordered" evidence="1">
    <location>
        <begin position="504"/>
        <end position="548"/>
    </location>
</feature>
<sequence length="548" mass="58832">MVSTDLSQSDVEPVSGPESTAGAVFDDTATRYDDLESHSSRAEPDGAESTPAFGAAFGDLLMIPWVDLVANPDNIRSHSAPNPGLVANLKADGIAGLLQPLIVVEHPEQPGYLVLDGGDRLASVEEAAQTRPDLTHVPAIFRPDLADKATQIVTMLRTGVHRRALTSVEEAHGVEQLALEGLSGRAIIQRTGLKRDQVKDARTVAKLRSDTAEKVTRRSLDLHQAAVVQEFEDDEPAVAQLLDAAERGPIAFDKKAAEVRAERREAAQRAARIAELTAAGVPVIDSDVLQASGTRAARVSALLHDGEPLTGDNHVGCPGSAITFDRVYDGYQETACCLDWQKYGHTNRYGPNRPSGGPMSDEQKAERQLVIANNKAMRAANDVRRTWLAELLKRVKLPGAARYVAETLVSRPQFVARWMQKDAPLLEELLGTSDGGGGRAVIPPSANDARATVYAFAAIAAAHEHEISHDTWRELNRDAARWLAHLAALGYDLAEVEQRVIDRAGAADGSAEPDGTEPESGVETSAEAGDPETITEPSVGDDEQEQQL</sequence>
<feature type="domain" description="ParB-like N-terminal" evidence="2">
    <location>
        <begin position="61"/>
        <end position="156"/>
    </location>
</feature>
<dbReference type="GO" id="GO:0007059">
    <property type="term" value="P:chromosome segregation"/>
    <property type="evidence" value="ECO:0007669"/>
    <property type="project" value="TreeGrafter"/>
</dbReference>
<dbReference type="STRING" id="134849.SAMN05443668_103592"/>
<accession>A0A1M7PQX5</accession>
<feature type="compositionally biased region" description="Basic and acidic residues" evidence="1">
    <location>
        <begin position="28"/>
        <end position="44"/>
    </location>
</feature>
<dbReference type="PANTHER" id="PTHR33375:SF1">
    <property type="entry name" value="CHROMOSOME-PARTITIONING PROTEIN PARB-RELATED"/>
    <property type="match status" value="1"/>
</dbReference>
<dbReference type="RefSeq" id="WP_084741004.1">
    <property type="nucleotide sequence ID" value="NZ_FRCS01000003.1"/>
</dbReference>
<dbReference type="Proteomes" id="UP000184440">
    <property type="component" value="Unassembled WGS sequence"/>
</dbReference>
<dbReference type="Gene3D" id="1.10.10.2830">
    <property type="match status" value="1"/>
</dbReference>
<dbReference type="SMART" id="SM00470">
    <property type="entry name" value="ParB"/>
    <property type="match status" value="1"/>
</dbReference>
<dbReference type="InterPro" id="IPR036086">
    <property type="entry name" value="ParB/Sulfiredoxin_sf"/>
</dbReference>